<dbReference type="EMBL" id="SPHZ02000005">
    <property type="protein sequence ID" value="KAF0917767.1"/>
    <property type="molecule type" value="Genomic_DNA"/>
</dbReference>
<keyword evidence="1 2" id="KW-0694">RNA-binding</keyword>
<comment type="caution">
    <text evidence="4">The sequence shown here is derived from an EMBL/GenBank/DDBJ whole genome shotgun (WGS) entry which is preliminary data.</text>
</comment>
<dbReference type="InterPro" id="IPR000504">
    <property type="entry name" value="RRM_dom"/>
</dbReference>
<dbReference type="PROSITE" id="PS50102">
    <property type="entry name" value="RRM"/>
    <property type="match status" value="1"/>
</dbReference>
<dbReference type="Proteomes" id="UP000479710">
    <property type="component" value="Unassembled WGS sequence"/>
</dbReference>
<sequence length="88" mass="9924">MQEERKLFVGGLPWQTREDDLRGHFAQYGEVVHTRVVLDLENGRSRGFGFVEFADEAAARRALAEEEKPNHVFRGCKVTATSSACRDA</sequence>
<dbReference type="PANTHER" id="PTHR48024">
    <property type="entry name" value="GEO13361P1-RELATED"/>
    <property type="match status" value="1"/>
</dbReference>
<dbReference type="AlphaFoldDB" id="A0A6G1DZ96"/>
<reference evidence="4 5" key="1">
    <citation type="submission" date="2019-11" db="EMBL/GenBank/DDBJ databases">
        <title>Whole genome sequence of Oryza granulata.</title>
        <authorList>
            <person name="Li W."/>
        </authorList>
    </citation>
    <scope>NUCLEOTIDE SEQUENCE [LARGE SCALE GENOMIC DNA]</scope>
    <source>
        <strain evidence="5">cv. Menghai</strain>
        <tissue evidence="4">Leaf</tissue>
    </source>
</reference>
<dbReference type="InterPro" id="IPR035979">
    <property type="entry name" value="RBD_domain_sf"/>
</dbReference>
<proteinExistence type="predicted"/>
<accession>A0A6G1DZ96</accession>
<dbReference type="GO" id="GO:0003723">
    <property type="term" value="F:RNA binding"/>
    <property type="evidence" value="ECO:0007669"/>
    <property type="project" value="UniProtKB-UniRule"/>
</dbReference>
<dbReference type="InterPro" id="IPR012677">
    <property type="entry name" value="Nucleotide-bd_a/b_plait_sf"/>
</dbReference>
<protein>
    <recommendedName>
        <fullName evidence="3">RRM domain-containing protein</fullName>
    </recommendedName>
</protein>
<evidence type="ECO:0000256" key="1">
    <source>
        <dbReference type="ARBA" id="ARBA00022884"/>
    </source>
</evidence>
<gene>
    <name evidence="4" type="ORF">E2562_021262</name>
</gene>
<keyword evidence="5" id="KW-1185">Reference proteome</keyword>
<dbReference type="PANTHER" id="PTHR48024:SF49">
    <property type="entry name" value="RRM DOMAIN-CONTAINING PROTEIN"/>
    <property type="match status" value="1"/>
</dbReference>
<dbReference type="Pfam" id="PF00076">
    <property type="entry name" value="RRM_1"/>
    <property type="match status" value="1"/>
</dbReference>
<evidence type="ECO:0000313" key="5">
    <source>
        <dbReference type="Proteomes" id="UP000479710"/>
    </source>
</evidence>
<evidence type="ECO:0000313" key="4">
    <source>
        <dbReference type="EMBL" id="KAF0917767.1"/>
    </source>
</evidence>
<evidence type="ECO:0000256" key="2">
    <source>
        <dbReference type="PROSITE-ProRule" id="PRU00176"/>
    </source>
</evidence>
<evidence type="ECO:0000259" key="3">
    <source>
        <dbReference type="PROSITE" id="PS50102"/>
    </source>
</evidence>
<dbReference type="GO" id="GO:0005739">
    <property type="term" value="C:mitochondrion"/>
    <property type="evidence" value="ECO:0007669"/>
    <property type="project" value="TreeGrafter"/>
</dbReference>
<dbReference type="InterPro" id="IPR050886">
    <property type="entry name" value="RNA-binding_reg"/>
</dbReference>
<dbReference type="SMART" id="SM00360">
    <property type="entry name" value="RRM"/>
    <property type="match status" value="1"/>
</dbReference>
<dbReference type="OrthoDB" id="1875751at2759"/>
<dbReference type="Gene3D" id="3.30.70.330">
    <property type="match status" value="1"/>
</dbReference>
<dbReference type="SUPFAM" id="SSF54928">
    <property type="entry name" value="RNA-binding domain, RBD"/>
    <property type="match status" value="1"/>
</dbReference>
<feature type="domain" description="RRM" evidence="3">
    <location>
        <begin position="5"/>
        <end position="88"/>
    </location>
</feature>
<organism evidence="4 5">
    <name type="scientific">Oryza meyeriana var. granulata</name>
    <dbReference type="NCBI Taxonomy" id="110450"/>
    <lineage>
        <taxon>Eukaryota</taxon>
        <taxon>Viridiplantae</taxon>
        <taxon>Streptophyta</taxon>
        <taxon>Embryophyta</taxon>
        <taxon>Tracheophyta</taxon>
        <taxon>Spermatophyta</taxon>
        <taxon>Magnoliopsida</taxon>
        <taxon>Liliopsida</taxon>
        <taxon>Poales</taxon>
        <taxon>Poaceae</taxon>
        <taxon>BOP clade</taxon>
        <taxon>Oryzoideae</taxon>
        <taxon>Oryzeae</taxon>
        <taxon>Oryzinae</taxon>
        <taxon>Oryza</taxon>
        <taxon>Oryza meyeriana</taxon>
    </lineage>
</organism>
<dbReference type="GO" id="GO:0005634">
    <property type="term" value="C:nucleus"/>
    <property type="evidence" value="ECO:0007669"/>
    <property type="project" value="TreeGrafter"/>
</dbReference>
<name>A0A6G1DZ96_9ORYZ</name>